<dbReference type="OrthoDB" id="416741at2759"/>
<keyword evidence="2" id="KW-1185">Reference proteome</keyword>
<gene>
    <name evidence="1" type="ORF">CCAP1982_LOCUS19406</name>
</gene>
<organism evidence="1 2">
    <name type="scientific">Ceratitis capitata</name>
    <name type="common">Mediterranean fruit fly</name>
    <name type="synonym">Tephritis capitata</name>
    <dbReference type="NCBI Taxonomy" id="7213"/>
    <lineage>
        <taxon>Eukaryota</taxon>
        <taxon>Metazoa</taxon>
        <taxon>Ecdysozoa</taxon>
        <taxon>Arthropoda</taxon>
        <taxon>Hexapoda</taxon>
        <taxon>Insecta</taxon>
        <taxon>Pterygota</taxon>
        <taxon>Neoptera</taxon>
        <taxon>Endopterygota</taxon>
        <taxon>Diptera</taxon>
        <taxon>Brachycera</taxon>
        <taxon>Muscomorpha</taxon>
        <taxon>Tephritoidea</taxon>
        <taxon>Tephritidae</taxon>
        <taxon>Ceratitis</taxon>
        <taxon>Ceratitis</taxon>
    </lineage>
</organism>
<evidence type="ECO:0000313" key="1">
    <source>
        <dbReference type="EMBL" id="CAD7011299.1"/>
    </source>
</evidence>
<evidence type="ECO:0000313" key="2">
    <source>
        <dbReference type="Proteomes" id="UP000606786"/>
    </source>
</evidence>
<reference evidence="1" key="1">
    <citation type="submission" date="2020-11" db="EMBL/GenBank/DDBJ databases">
        <authorList>
            <person name="Whitehead M."/>
        </authorList>
    </citation>
    <scope>NUCLEOTIDE SEQUENCE</scope>
    <source>
        <strain evidence="1">EGII</strain>
    </source>
</reference>
<proteinExistence type="predicted"/>
<accession>A0A811VAW8</accession>
<sequence>MEKSNQTSPKEMEPRRYQMELLNYVMNRNAVIYLPTGAGERDVDSWSRHKWEEEIKENQVLVGTAQIFWI</sequence>
<dbReference type="Proteomes" id="UP000606786">
    <property type="component" value="Unassembled WGS sequence"/>
</dbReference>
<dbReference type="AlphaFoldDB" id="A0A811VAW8"/>
<comment type="caution">
    <text evidence="1">The sequence shown here is derived from an EMBL/GenBank/DDBJ whole genome shotgun (WGS) entry which is preliminary data.</text>
</comment>
<dbReference type="EMBL" id="CAJHJT010000056">
    <property type="protein sequence ID" value="CAD7011299.1"/>
    <property type="molecule type" value="Genomic_DNA"/>
</dbReference>
<name>A0A811VAW8_CERCA</name>
<protein>
    <submittedName>
        <fullName evidence="1">(Mediterranean fruit fly) hypothetical protein</fullName>
    </submittedName>
</protein>
<dbReference type="Gene3D" id="3.40.50.300">
    <property type="entry name" value="P-loop containing nucleotide triphosphate hydrolases"/>
    <property type="match status" value="1"/>
</dbReference>
<dbReference type="InterPro" id="IPR027417">
    <property type="entry name" value="P-loop_NTPase"/>
</dbReference>